<proteinExistence type="predicted"/>
<evidence type="ECO:0000256" key="3">
    <source>
        <dbReference type="ARBA" id="ARBA00022679"/>
    </source>
</evidence>
<dbReference type="InterPro" id="IPR019410">
    <property type="entry name" value="Methyltransf_16"/>
</dbReference>
<feature type="domain" description="Nudix hydrolase" evidence="6">
    <location>
        <begin position="333"/>
        <end position="473"/>
    </location>
</feature>
<dbReference type="Gene3D" id="3.90.79.10">
    <property type="entry name" value="Nucleoside Triphosphate Pyrophosphohydrolase"/>
    <property type="match status" value="1"/>
</dbReference>
<dbReference type="InterPro" id="IPR000086">
    <property type="entry name" value="NUDIX_hydrolase_dom"/>
</dbReference>
<keyword evidence="1" id="KW-0963">Cytoplasm</keyword>
<sequence length="491" mass="57382">MESELFGGIFPEPKNFYKEYEETTVVHKRTNSDEIILNLVSHHSLWAHHLWNASLTMSSLLEGELQDKFKGVTNESILELGAGGGLPSIIASLLGCTVISTDYPDEVLIENLEKNVKKNVKEPQLSNIKVHGYKWGEDVLPLLRLLKEMKQKRKKKENENKKEIDEKEKEKEKEQENENENEKEQEQEQEQEQEIEKEKEEDLLNNKNKFDLILMSDLLFNHVCHEDLVKTCLKALRLDGKGKVLVTVTHHRPWLKEKDLKFFEIAKKSGFLVDKIGTEFRGIMFPKDLGDEQERSIVNIYEMTLEEHLDVVNQEGIKQGQIVPRSVAHLKGIWHSVLHIWIYDYTKNQVLLQKRSVKKKVYPGLYDLSCGGHISSGDDILVSCKRELYEELGLLIKKSQLIPIFQMPMITKYENGLIDREIKIVYLLNWEQIKNKTIKFIDGEVEEMKWFKLEDLKQKFKESDPKFTPADPEYLEKLLNSIENFEKFLEK</sequence>
<dbReference type="InterPro" id="IPR025784">
    <property type="entry name" value="EFM7"/>
</dbReference>
<dbReference type="PROSITE" id="PS51560">
    <property type="entry name" value="SAM_MT_NNT1"/>
    <property type="match status" value="1"/>
</dbReference>
<evidence type="ECO:0000256" key="4">
    <source>
        <dbReference type="ARBA" id="ARBA00022691"/>
    </source>
</evidence>
<gene>
    <name evidence="7" type="ORF">M0813_14799</name>
</gene>
<feature type="region of interest" description="Disordered" evidence="5">
    <location>
        <begin position="154"/>
        <end position="200"/>
    </location>
</feature>
<evidence type="ECO:0000313" key="7">
    <source>
        <dbReference type="EMBL" id="KAJ6251601.1"/>
    </source>
</evidence>
<keyword evidence="3" id="KW-0808">Transferase</keyword>
<name>A0ABQ8Z400_9EUKA</name>
<dbReference type="InterPro" id="IPR015797">
    <property type="entry name" value="NUDIX_hydrolase-like_dom_sf"/>
</dbReference>
<dbReference type="PROSITE" id="PS51462">
    <property type="entry name" value="NUDIX"/>
    <property type="match status" value="1"/>
</dbReference>
<dbReference type="SUPFAM" id="SSF55811">
    <property type="entry name" value="Nudix"/>
    <property type="match status" value="1"/>
</dbReference>
<dbReference type="SUPFAM" id="SSF53335">
    <property type="entry name" value="S-adenosyl-L-methionine-dependent methyltransferases"/>
    <property type="match status" value="1"/>
</dbReference>
<keyword evidence="4" id="KW-0949">S-adenosyl-L-methionine</keyword>
<accession>A0ABQ8Z400</accession>
<organism evidence="7 8">
    <name type="scientific">Anaeramoeba flamelloides</name>
    <dbReference type="NCBI Taxonomy" id="1746091"/>
    <lineage>
        <taxon>Eukaryota</taxon>
        <taxon>Metamonada</taxon>
        <taxon>Anaeramoebidae</taxon>
        <taxon>Anaeramoeba</taxon>
    </lineage>
</organism>
<evidence type="ECO:0000313" key="8">
    <source>
        <dbReference type="Proteomes" id="UP001150062"/>
    </source>
</evidence>
<dbReference type="Pfam" id="PF10294">
    <property type="entry name" value="Methyltransf_16"/>
    <property type="match status" value="2"/>
</dbReference>
<comment type="caution">
    <text evidence="7">The sequence shown here is derived from an EMBL/GenBank/DDBJ whole genome shotgun (WGS) entry which is preliminary data.</text>
</comment>
<feature type="compositionally biased region" description="Basic and acidic residues" evidence="5">
    <location>
        <begin position="156"/>
        <end position="186"/>
    </location>
</feature>
<keyword evidence="8" id="KW-1185">Reference proteome</keyword>
<dbReference type="InterPro" id="IPR029063">
    <property type="entry name" value="SAM-dependent_MTases_sf"/>
</dbReference>
<protein>
    <submittedName>
        <fullName evidence="7">Protein n-terminal and lysine n-methyltransferase efm7</fullName>
    </submittedName>
</protein>
<evidence type="ECO:0000256" key="1">
    <source>
        <dbReference type="ARBA" id="ARBA00022490"/>
    </source>
</evidence>
<dbReference type="Proteomes" id="UP001150062">
    <property type="component" value="Unassembled WGS sequence"/>
</dbReference>
<dbReference type="PANTHER" id="PTHR14614:SF10">
    <property type="entry name" value="PROTEIN N-TERMINAL AND LYSINE N-METHYLTRANSFERASE EFM7"/>
    <property type="match status" value="1"/>
</dbReference>
<evidence type="ECO:0000256" key="5">
    <source>
        <dbReference type="SAM" id="MobiDB-lite"/>
    </source>
</evidence>
<dbReference type="Pfam" id="PF00293">
    <property type="entry name" value="NUDIX"/>
    <property type="match status" value="1"/>
</dbReference>
<reference evidence="7" key="1">
    <citation type="submission" date="2022-08" db="EMBL/GenBank/DDBJ databases">
        <title>Novel sulfate-reducing endosymbionts in the free-living metamonad Anaeramoeba.</title>
        <authorList>
            <person name="Jerlstrom-Hultqvist J."/>
            <person name="Cepicka I."/>
            <person name="Gallot-Lavallee L."/>
            <person name="Salas-Leiva D."/>
            <person name="Curtis B.A."/>
            <person name="Zahonova K."/>
            <person name="Pipaliya S."/>
            <person name="Dacks J."/>
            <person name="Roger A.J."/>
        </authorList>
    </citation>
    <scope>NUCLEOTIDE SEQUENCE</scope>
    <source>
        <strain evidence="7">Schooner1</strain>
    </source>
</reference>
<dbReference type="Gene3D" id="3.40.50.150">
    <property type="entry name" value="Vaccinia Virus protein VP39"/>
    <property type="match status" value="1"/>
</dbReference>
<dbReference type="PANTHER" id="PTHR14614">
    <property type="entry name" value="HEPATOCELLULAR CARCINOMA-ASSOCIATED ANTIGEN"/>
    <property type="match status" value="1"/>
</dbReference>
<evidence type="ECO:0000256" key="2">
    <source>
        <dbReference type="ARBA" id="ARBA00022603"/>
    </source>
</evidence>
<keyword evidence="2" id="KW-0489">Methyltransferase</keyword>
<dbReference type="CDD" id="cd04692">
    <property type="entry name" value="NUDIX_Hydrolase"/>
    <property type="match status" value="1"/>
</dbReference>
<dbReference type="EMBL" id="JAOAOG010000055">
    <property type="protein sequence ID" value="KAJ6251601.1"/>
    <property type="molecule type" value="Genomic_DNA"/>
</dbReference>
<evidence type="ECO:0000259" key="6">
    <source>
        <dbReference type="PROSITE" id="PS51462"/>
    </source>
</evidence>